<comment type="caution">
    <text evidence="1">The sequence shown here is derived from an EMBL/GenBank/DDBJ whole genome shotgun (WGS) entry which is preliminary data.</text>
</comment>
<dbReference type="Proteomes" id="UP001175271">
    <property type="component" value="Unassembled WGS sequence"/>
</dbReference>
<proteinExistence type="predicted"/>
<dbReference type="EMBL" id="JAUCMV010000003">
    <property type="protein sequence ID" value="KAK0410393.1"/>
    <property type="molecule type" value="Genomic_DNA"/>
</dbReference>
<evidence type="ECO:0000313" key="2">
    <source>
        <dbReference type="Proteomes" id="UP001175271"/>
    </source>
</evidence>
<protein>
    <submittedName>
        <fullName evidence="1">Uncharacterized protein</fullName>
    </submittedName>
</protein>
<accession>A0AA39HQV7</accession>
<dbReference type="AlphaFoldDB" id="A0AA39HQV7"/>
<organism evidence="1 2">
    <name type="scientific">Steinernema hermaphroditum</name>
    <dbReference type="NCBI Taxonomy" id="289476"/>
    <lineage>
        <taxon>Eukaryota</taxon>
        <taxon>Metazoa</taxon>
        <taxon>Ecdysozoa</taxon>
        <taxon>Nematoda</taxon>
        <taxon>Chromadorea</taxon>
        <taxon>Rhabditida</taxon>
        <taxon>Tylenchina</taxon>
        <taxon>Panagrolaimomorpha</taxon>
        <taxon>Strongyloidoidea</taxon>
        <taxon>Steinernematidae</taxon>
        <taxon>Steinernema</taxon>
    </lineage>
</organism>
<reference evidence="1" key="1">
    <citation type="submission" date="2023-06" db="EMBL/GenBank/DDBJ databases">
        <title>Genomic analysis of the entomopathogenic nematode Steinernema hermaphroditum.</title>
        <authorList>
            <person name="Schwarz E.M."/>
            <person name="Heppert J.K."/>
            <person name="Baniya A."/>
            <person name="Schwartz H.T."/>
            <person name="Tan C.-H."/>
            <person name="Antoshechkin I."/>
            <person name="Sternberg P.W."/>
            <person name="Goodrich-Blair H."/>
            <person name="Dillman A.R."/>
        </authorList>
    </citation>
    <scope>NUCLEOTIDE SEQUENCE</scope>
    <source>
        <strain evidence="1">PS9179</strain>
        <tissue evidence="1">Whole animal</tissue>
    </source>
</reference>
<gene>
    <name evidence="1" type="ORF">QR680_005108</name>
</gene>
<name>A0AA39HQV7_9BILA</name>
<sequence length="81" mass="9414">MFHFDMTFKDTCQKVVMWNVLMPDYAVLRIYKPSKLRKTLHRNLHIRVSTIASRASTVASREFLTPTSLPAANRGRSFQTK</sequence>
<evidence type="ECO:0000313" key="1">
    <source>
        <dbReference type="EMBL" id="KAK0410393.1"/>
    </source>
</evidence>
<keyword evidence="2" id="KW-1185">Reference proteome</keyword>